<dbReference type="GO" id="GO:0005509">
    <property type="term" value="F:calcium ion binding"/>
    <property type="evidence" value="ECO:0007669"/>
    <property type="project" value="InterPro"/>
</dbReference>
<dbReference type="Gene3D" id="2.10.25.10">
    <property type="entry name" value="Laminin"/>
    <property type="match status" value="1"/>
</dbReference>
<dbReference type="AlphaFoldDB" id="A0AAP0R4C6"/>
<reference evidence="4 5" key="1">
    <citation type="journal article" date="2024" name="Plant J.">
        <title>Genome sequences and population genomics reveal climatic adaptation and genomic divergence between two closely related sweetgum species.</title>
        <authorList>
            <person name="Xu W.Q."/>
            <person name="Ren C.Q."/>
            <person name="Zhang X.Y."/>
            <person name="Comes H.P."/>
            <person name="Liu X.H."/>
            <person name="Li Y.G."/>
            <person name="Kettle C.J."/>
            <person name="Jalonen R."/>
            <person name="Gaisberger H."/>
            <person name="Ma Y.Z."/>
            <person name="Qiu Y.X."/>
        </authorList>
    </citation>
    <scope>NUCLEOTIDE SEQUENCE [LARGE SCALE GENOMIC DNA]</scope>
    <source>
        <strain evidence="4">Hangzhou</strain>
    </source>
</reference>
<dbReference type="CDD" id="cd00054">
    <property type="entry name" value="EGF_CA"/>
    <property type="match status" value="1"/>
</dbReference>
<sequence>MAFKGMVTYVKVPFLCSHCDSKELITHHAVSLYMYIHIHHIRCFGIHQCFSLDFLSDINECKKHLACQCDGCTCKNTWGGYDCKCQGDLMYIMEQDTCIERNGSRFGWFLTFLMLAAVACVGVAGYIFYRYRLQSYMDSEIVAIMSQYMPINNQDNNKVKNEAQPLQQGSSV</sequence>
<accession>A0AAP0R4C6</accession>
<protein>
    <recommendedName>
        <fullName evidence="3">EGF-like calcium-binding domain-containing protein</fullName>
    </recommendedName>
</protein>
<evidence type="ECO:0000256" key="2">
    <source>
        <dbReference type="SAM" id="Phobius"/>
    </source>
</evidence>
<evidence type="ECO:0000259" key="3">
    <source>
        <dbReference type="SMART" id="SM00179"/>
    </source>
</evidence>
<evidence type="ECO:0000313" key="4">
    <source>
        <dbReference type="EMBL" id="KAK9268050.1"/>
    </source>
</evidence>
<proteinExistence type="predicted"/>
<dbReference type="InterPro" id="IPR018097">
    <property type="entry name" value="EGF_Ca-bd_CS"/>
</dbReference>
<comment type="caution">
    <text evidence="4">The sequence shown here is derived from an EMBL/GenBank/DDBJ whole genome shotgun (WGS) entry which is preliminary data.</text>
</comment>
<keyword evidence="2" id="KW-1133">Transmembrane helix</keyword>
<organism evidence="4 5">
    <name type="scientific">Liquidambar formosana</name>
    <name type="common">Formosan gum</name>
    <dbReference type="NCBI Taxonomy" id="63359"/>
    <lineage>
        <taxon>Eukaryota</taxon>
        <taxon>Viridiplantae</taxon>
        <taxon>Streptophyta</taxon>
        <taxon>Embryophyta</taxon>
        <taxon>Tracheophyta</taxon>
        <taxon>Spermatophyta</taxon>
        <taxon>Magnoliopsida</taxon>
        <taxon>eudicotyledons</taxon>
        <taxon>Gunneridae</taxon>
        <taxon>Pentapetalae</taxon>
        <taxon>Saxifragales</taxon>
        <taxon>Altingiaceae</taxon>
        <taxon>Liquidambar</taxon>
    </lineage>
</organism>
<gene>
    <name evidence="4" type="ORF">L1049_010489</name>
</gene>
<dbReference type="SMART" id="SM00179">
    <property type="entry name" value="EGF_CA"/>
    <property type="match status" value="1"/>
</dbReference>
<keyword evidence="1" id="KW-1015">Disulfide bond</keyword>
<dbReference type="Proteomes" id="UP001415857">
    <property type="component" value="Unassembled WGS sequence"/>
</dbReference>
<dbReference type="EMBL" id="JBBPBK010000016">
    <property type="protein sequence ID" value="KAK9268050.1"/>
    <property type="molecule type" value="Genomic_DNA"/>
</dbReference>
<name>A0AAP0R4C6_LIQFO</name>
<evidence type="ECO:0000256" key="1">
    <source>
        <dbReference type="ARBA" id="ARBA00023157"/>
    </source>
</evidence>
<feature type="domain" description="EGF-like calcium-binding" evidence="3">
    <location>
        <begin position="57"/>
        <end position="99"/>
    </location>
</feature>
<evidence type="ECO:0000313" key="5">
    <source>
        <dbReference type="Proteomes" id="UP001415857"/>
    </source>
</evidence>
<dbReference type="InterPro" id="IPR001881">
    <property type="entry name" value="EGF-like_Ca-bd_dom"/>
</dbReference>
<keyword evidence="5" id="KW-1185">Reference proteome</keyword>
<keyword evidence="2" id="KW-0812">Transmembrane</keyword>
<keyword evidence="2" id="KW-0472">Membrane</keyword>
<dbReference type="PROSITE" id="PS01187">
    <property type="entry name" value="EGF_CA"/>
    <property type="match status" value="1"/>
</dbReference>
<feature type="transmembrane region" description="Helical" evidence="2">
    <location>
        <begin position="106"/>
        <end position="129"/>
    </location>
</feature>